<dbReference type="GO" id="GO:0019783">
    <property type="term" value="F:ubiquitin-like protein peptidase activity"/>
    <property type="evidence" value="ECO:0007669"/>
    <property type="project" value="UniProtKB-ARBA"/>
</dbReference>
<keyword evidence="4" id="KW-0175">Coiled coil</keyword>
<organism evidence="7 8">
    <name type="scientific">Mycena albidolilacea</name>
    <dbReference type="NCBI Taxonomy" id="1033008"/>
    <lineage>
        <taxon>Eukaryota</taxon>
        <taxon>Fungi</taxon>
        <taxon>Dikarya</taxon>
        <taxon>Basidiomycota</taxon>
        <taxon>Agaricomycotina</taxon>
        <taxon>Agaricomycetes</taxon>
        <taxon>Agaricomycetidae</taxon>
        <taxon>Agaricales</taxon>
        <taxon>Marasmiineae</taxon>
        <taxon>Mycenaceae</taxon>
        <taxon>Mycena</taxon>
    </lineage>
</organism>
<feature type="compositionally biased region" description="Polar residues" evidence="5">
    <location>
        <begin position="1219"/>
        <end position="1229"/>
    </location>
</feature>
<keyword evidence="8" id="KW-1185">Reference proteome</keyword>
<feature type="compositionally biased region" description="Basic and acidic residues" evidence="5">
    <location>
        <begin position="452"/>
        <end position="466"/>
    </location>
</feature>
<evidence type="ECO:0000256" key="4">
    <source>
        <dbReference type="SAM" id="Coils"/>
    </source>
</evidence>
<comment type="caution">
    <text evidence="7">The sequence shown here is derived from an EMBL/GenBank/DDBJ whole genome shotgun (WGS) entry which is preliminary data.</text>
</comment>
<feature type="coiled-coil region" evidence="4">
    <location>
        <begin position="1310"/>
        <end position="1337"/>
    </location>
</feature>
<evidence type="ECO:0000313" key="7">
    <source>
        <dbReference type="EMBL" id="KAJ7353060.1"/>
    </source>
</evidence>
<feature type="region of interest" description="Disordered" evidence="5">
    <location>
        <begin position="1516"/>
        <end position="1540"/>
    </location>
</feature>
<dbReference type="InterPro" id="IPR038765">
    <property type="entry name" value="Papain-like_cys_pep_sf"/>
</dbReference>
<feature type="compositionally biased region" description="Polar residues" evidence="5">
    <location>
        <begin position="1098"/>
        <end position="1107"/>
    </location>
</feature>
<name>A0AAD7A9S5_9AGAR</name>
<dbReference type="SUPFAM" id="SSF54001">
    <property type="entry name" value="Cysteine proteinases"/>
    <property type="match status" value="1"/>
</dbReference>
<evidence type="ECO:0000259" key="6">
    <source>
        <dbReference type="PROSITE" id="PS50600"/>
    </source>
</evidence>
<reference evidence="7" key="1">
    <citation type="submission" date="2023-03" db="EMBL/GenBank/DDBJ databases">
        <title>Massive genome expansion in bonnet fungi (Mycena s.s.) driven by repeated elements and novel gene families across ecological guilds.</title>
        <authorList>
            <consortium name="Lawrence Berkeley National Laboratory"/>
            <person name="Harder C.B."/>
            <person name="Miyauchi S."/>
            <person name="Viragh M."/>
            <person name="Kuo A."/>
            <person name="Thoen E."/>
            <person name="Andreopoulos B."/>
            <person name="Lu D."/>
            <person name="Skrede I."/>
            <person name="Drula E."/>
            <person name="Henrissat B."/>
            <person name="Morin E."/>
            <person name="Kohler A."/>
            <person name="Barry K."/>
            <person name="LaButti K."/>
            <person name="Morin E."/>
            <person name="Salamov A."/>
            <person name="Lipzen A."/>
            <person name="Mereny Z."/>
            <person name="Hegedus B."/>
            <person name="Baldrian P."/>
            <person name="Stursova M."/>
            <person name="Weitz H."/>
            <person name="Taylor A."/>
            <person name="Grigoriev I.V."/>
            <person name="Nagy L.G."/>
            <person name="Martin F."/>
            <person name="Kauserud H."/>
        </authorList>
    </citation>
    <scope>NUCLEOTIDE SEQUENCE</scope>
    <source>
        <strain evidence="7">CBHHK002</strain>
    </source>
</reference>
<proteinExistence type="inferred from homology"/>
<dbReference type="Gene3D" id="3.40.395.10">
    <property type="entry name" value="Adenoviral Proteinase, Chain A"/>
    <property type="match status" value="1"/>
</dbReference>
<dbReference type="InterPro" id="IPR003653">
    <property type="entry name" value="Peptidase_C48_C"/>
</dbReference>
<sequence length="1832" mass="202161">MAGVILLEPAVPFDAAEWIGVGKLYKDVPIEVSDACCDARQIPADLQATFPSTTIPVTDFLALQLPDILDGHQKISTQTDKWFSSEPPNCDSIPTLWLSSIPVLSFIRELENDYPQKWMNGAISVLNPFKKSIRLPLFAIGFYREIHKLREAQDKWQRPLDWTRLVDDEWLSDRIIDTMMADIQSRALKVSTLASVIVAPLSFQRAILAISREASPSKYTLCLLAEYKTSLEAGKSLFYFPLHVNGNHWIMFHVDFKHNVLGHGDSFGKKSAGSEFTPHLIRWLEASFHCTFKNLGDMLPHPSQGDFIDCGIYAANTLEHALFQTPLISYADCGSVRMAWFKIFASKGFLETYTAPLLANHNFPDLGPVDFFGGEISSPAVTAPPILSSVLSAVKGTSANPLPIKLGHATPSHNFVTSKTLVARKRKVNPISSDDSDDSDSQRGRATKKRTKEIEPRKRKTTSAERKTALLQDSCTVKISPGLLKGSSSEVYCLCSPNRARKLDKGKNYNLKNWESHQKTCELVTGVKAGSSSGITSFFSKSNLSSKPLTQRVPSKKVIAADKRIPRLFSGPAQPRMPPPIIVPEETECLGLHGEAYQEYAWQKGTSHVGGLSASDWTRIARNIFPYKNWDGVPDSGTDPSSDTSDAEAIPEKTVRAAGIMNEAMHAALEGVKVEINTVVARRFWTNYEKKRLQQSMELAARWSTQPNTGSVYARDCRGVTTNVTGTCGSCAVLAQVPALQRAVRKARANAALSDADFAAKLRKKIRHTPLILRDSAAVDIKISLANPAVIKSCRRRPFMDQAQTGDLDDKEFFLAICDQFTDRVQRGKDPTGRAMKGIRYSPELGQLAALMRSHGPRSGVQYDLFKGMFGGISQRQLRRRVAKSALKMVSFELCAENMEAAVEFGKLMKWNGPWICAVDGTKLRPLLSMSTEYSDGKSAHVVGSTRPLSEVLFTTSAEQSRIISEIDASKAIATQVWVLAAKIPLPNMPLFPVALIPNKGRMTGQDYADLHLKLRQLCADTGLKLLSSAADAAKSEVNARNIRMNLDSLGLINRHRHFASTPPKPTTLYAMDTGRPATRQAVRAGIAPAPPPIRGTPSRSVSSTRSLDGAPPTNSPIKTSRPVTPELSFSSAVSGRPPSTPGGLGDGSGNTSPGLANSEPDVMSNAAPLSGDVDFGPIAPDEEIDDGWTPVTRRTARTHSPRPVSPADNKSMFDTIRGTPTSESTLNQAEADMSSEQLMRMAERHRFYADRAVAAARRKASSAPPDERVGKPAFPGFPVSPAVPSGEGSSKDKGKGLDPRNLGAVPSLIDFTEDDLAAQREALANFEEINRVIKQESVTPEHQEVEYSPPPRSIGDLYAFNAELVLEMGQPYPGDAEGVEFNDDAHLRDPRFELGLWYARERRRAMGRDPLFVTLEERYTAELGDALMIGARTMLEHAYWDGVESSSTFSRFHIQDATEGKLTIMDFEEELQFLLPRANLVDQAFDLVGWFRSELEGCKKSDSYNLGSDSEIEAGLFGHNSSTDSDVPPLEDVSDSDVSDDDLRVRRTYGKAASATQRESPRRLGDLLEEAVRLILEVSQPYPGDEMDEDDVRLQRSRFIVSRASESCYVIEDEYFHEVSVLPIAYLRVPAFSLASWYANIRAVECGIEDFEFLRTHRVTVNELLADEVKRYIAEKRNDYPALGSVSIRRIQNEPDEMDGPDIFLLHIPTGEAEFVDFLSEADLTNPEFDLVGWVLTRPGRIQSAENDLLEGFTSTMEPSYLGELFNDELTLGNDVELFCGKAQIPADGYNGLRRTASMPKTPNRMVAKPLVIVAQLRTSYVFVETSWTTR</sequence>
<feature type="region of interest" description="Disordered" evidence="5">
    <location>
        <begin position="1086"/>
        <end position="1230"/>
    </location>
</feature>
<gene>
    <name evidence="7" type="ORF">DFH08DRAFT_987057</name>
</gene>
<feature type="region of interest" description="Disordered" evidence="5">
    <location>
        <begin position="426"/>
        <end position="466"/>
    </location>
</feature>
<evidence type="ECO:0000256" key="3">
    <source>
        <dbReference type="ARBA" id="ARBA00022801"/>
    </source>
</evidence>
<feature type="domain" description="Ubiquitin-like protease family profile" evidence="6">
    <location>
        <begin position="139"/>
        <end position="321"/>
    </location>
</feature>
<protein>
    <recommendedName>
        <fullName evidence="6">Ubiquitin-like protease family profile domain-containing protein</fullName>
    </recommendedName>
</protein>
<evidence type="ECO:0000256" key="5">
    <source>
        <dbReference type="SAM" id="MobiDB-lite"/>
    </source>
</evidence>
<comment type="similarity">
    <text evidence="1">Belongs to the peptidase C48 family.</text>
</comment>
<dbReference type="GO" id="GO:0006508">
    <property type="term" value="P:proteolysis"/>
    <property type="evidence" value="ECO:0007669"/>
    <property type="project" value="UniProtKB-KW"/>
</dbReference>
<evidence type="ECO:0000256" key="1">
    <source>
        <dbReference type="ARBA" id="ARBA00005234"/>
    </source>
</evidence>
<dbReference type="Proteomes" id="UP001218218">
    <property type="component" value="Unassembled WGS sequence"/>
</dbReference>
<keyword evidence="3" id="KW-0378">Hydrolase</keyword>
<keyword evidence="2" id="KW-0645">Protease</keyword>
<evidence type="ECO:0000313" key="8">
    <source>
        <dbReference type="Proteomes" id="UP001218218"/>
    </source>
</evidence>
<dbReference type="EMBL" id="JARIHO010000011">
    <property type="protein sequence ID" value="KAJ7353060.1"/>
    <property type="molecule type" value="Genomic_DNA"/>
</dbReference>
<dbReference type="GO" id="GO:0008234">
    <property type="term" value="F:cysteine-type peptidase activity"/>
    <property type="evidence" value="ECO:0007669"/>
    <property type="project" value="InterPro"/>
</dbReference>
<feature type="compositionally biased region" description="Polar residues" evidence="5">
    <location>
        <begin position="1116"/>
        <end position="1134"/>
    </location>
</feature>
<dbReference type="PROSITE" id="PS50600">
    <property type="entry name" value="ULP_PROTEASE"/>
    <property type="match status" value="1"/>
</dbReference>
<dbReference type="Pfam" id="PF02902">
    <property type="entry name" value="Peptidase_C48"/>
    <property type="match status" value="1"/>
</dbReference>
<feature type="compositionally biased region" description="Basic and acidic residues" evidence="5">
    <location>
        <begin position="1290"/>
        <end position="1299"/>
    </location>
</feature>
<evidence type="ECO:0000256" key="2">
    <source>
        <dbReference type="ARBA" id="ARBA00022670"/>
    </source>
</evidence>
<feature type="region of interest" description="Disordered" evidence="5">
    <location>
        <begin position="1259"/>
        <end position="1302"/>
    </location>
</feature>
<accession>A0AAD7A9S5</accession>